<evidence type="ECO:0000313" key="10">
    <source>
        <dbReference type="EMBL" id="GEM11704.1"/>
    </source>
</evidence>
<feature type="region of interest" description="Disordered" evidence="7">
    <location>
        <begin position="260"/>
        <end position="347"/>
    </location>
</feature>
<evidence type="ECO:0000256" key="5">
    <source>
        <dbReference type="ARBA" id="ARBA00023136"/>
    </source>
</evidence>
<keyword evidence="2 6" id="KW-0728">SH3 domain</keyword>
<dbReference type="GO" id="GO:0071944">
    <property type="term" value="C:cell periphery"/>
    <property type="evidence" value="ECO:0007669"/>
    <property type="project" value="UniProtKB-ARBA"/>
</dbReference>
<evidence type="ECO:0000313" key="11">
    <source>
        <dbReference type="Proteomes" id="UP000321518"/>
    </source>
</evidence>
<feature type="transmembrane region" description="Helical" evidence="8">
    <location>
        <begin position="155"/>
        <end position="176"/>
    </location>
</feature>
<proteinExistence type="predicted"/>
<evidence type="ECO:0000256" key="1">
    <source>
        <dbReference type="ARBA" id="ARBA00004167"/>
    </source>
</evidence>
<feature type="compositionally biased region" description="Basic and acidic residues" evidence="7">
    <location>
        <begin position="316"/>
        <end position="326"/>
    </location>
</feature>
<evidence type="ECO:0000256" key="8">
    <source>
        <dbReference type="SAM" id="Phobius"/>
    </source>
</evidence>
<evidence type="ECO:0000256" key="7">
    <source>
        <dbReference type="SAM" id="MobiDB-lite"/>
    </source>
</evidence>
<dbReference type="InterPro" id="IPR051694">
    <property type="entry name" value="Immunoregulatory_rcpt-like"/>
</dbReference>
<reference evidence="10 11" key="1">
    <citation type="submission" date="2019-07" db="EMBL/GenBank/DDBJ databases">
        <title>Rhodotorula toruloides NBRC10032 genome sequencing.</title>
        <authorList>
            <person name="Shida Y."/>
            <person name="Takaku H."/>
            <person name="Ogasawara W."/>
            <person name="Mori K."/>
        </authorList>
    </citation>
    <scope>NUCLEOTIDE SEQUENCE [LARGE SCALE GENOMIC DNA]</scope>
    <source>
        <strain evidence="10 11">NBRC10032</strain>
    </source>
</reference>
<dbReference type="OrthoDB" id="5340910at2759"/>
<sequence>MPMDSHSAGARMLMRHRKRQRAVAGAPTAVIGDPLAATSLVAAPQHPAAVETTPARVVRTTTPAAVAAEPTVTSRIIQGHLTTATPARVTTTVAAARTTTTTSAAAAAPTTPSSAARVASLSSPASPSSAPSFSSSSTSSASSSSTSSKGISGGAAAGIVIAILAVLALAGGWFVYRRRKAARSRGSGQALFSPDLNGAGGAGGYRKSERETMESGGVFGGSSASPTAQWGSDHEGEKYAGYGATREAQNPFNNPANVAQQQQYGAMPPQHQQPYPPQQQGWPNQQHMNADSNPSSMNLLAPAAVADPHAHQPSIEQREMQQELENRAQLAQQTQASPFGESEGQGEIRIVKGTFDPSLDDELVLYAGDAVQVLMKYDDGWALGLNLNSGRPPAKGVFPFDCLGEVCPPPAPEAVRANGQPPKQATRALSPPVPSALQPGSPPSQTQATHLGPVNPALVPLPPPTPTSLEPISEHSPSTGEGVKSGPPQIAPLALESSDSPLSASFPPHVQSVPAPATTGTMKRASSLIASRDADLFVALGEVMDKSKEGQEKKKTEQQGPSLI</sequence>
<feature type="region of interest" description="Disordered" evidence="7">
    <location>
        <begin position="101"/>
        <end position="148"/>
    </location>
</feature>
<feature type="compositionally biased region" description="Basic and acidic residues" evidence="7">
    <location>
        <begin position="544"/>
        <end position="557"/>
    </location>
</feature>
<evidence type="ECO:0000256" key="6">
    <source>
        <dbReference type="PROSITE-ProRule" id="PRU00192"/>
    </source>
</evidence>
<evidence type="ECO:0000256" key="3">
    <source>
        <dbReference type="ARBA" id="ARBA00022692"/>
    </source>
</evidence>
<feature type="region of interest" description="Disordered" evidence="7">
    <location>
        <begin position="184"/>
        <end position="237"/>
    </location>
</feature>
<feature type="compositionally biased region" description="Low complexity" evidence="7">
    <location>
        <begin position="268"/>
        <end position="286"/>
    </location>
</feature>
<feature type="domain" description="SH3" evidence="9">
    <location>
        <begin position="344"/>
        <end position="408"/>
    </location>
</feature>
<dbReference type="EMBL" id="BJWK01000016">
    <property type="protein sequence ID" value="GEM11704.1"/>
    <property type="molecule type" value="Genomic_DNA"/>
</dbReference>
<feature type="compositionally biased region" description="Polar residues" evidence="7">
    <location>
        <begin position="287"/>
        <end position="298"/>
    </location>
</feature>
<dbReference type="PROSITE" id="PS50002">
    <property type="entry name" value="SH3"/>
    <property type="match status" value="1"/>
</dbReference>
<gene>
    <name evidence="10" type="ORF">Rt10032_c16g5721</name>
</gene>
<dbReference type="CDD" id="cd12087">
    <property type="entry name" value="TM_EGFR-like"/>
    <property type="match status" value="1"/>
</dbReference>
<feature type="region of interest" description="Disordered" evidence="7">
    <location>
        <begin position="413"/>
        <end position="526"/>
    </location>
</feature>
<organism evidence="10 11">
    <name type="scientific">Rhodotorula toruloides</name>
    <name type="common">Yeast</name>
    <name type="synonym">Rhodosporidium toruloides</name>
    <dbReference type="NCBI Taxonomy" id="5286"/>
    <lineage>
        <taxon>Eukaryota</taxon>
        <taxon>Fungi</taxon>
        <taxon>Dikarya</taxon>
        <taxon>Basidiomycota</taxon>
        <taxon>Pucciniomycotina</taxon>
        <taxon>Microbotryomycetes</taxon>
        <taxon>Sporidiobolales</taxon>
        <taxon>Sporidiobolaceae</taxon>
        <taxon>Rhodotorula</taxon>
    </lineage>
</organism>
<dbReference type="Proteomes" id="UP000321518">
    <property type="component" value="Unassembled WGS sequence"/>
</dbReference>
<dbReference type="InterPro" id="IPR001452">
    <property type="entry name" value="SH3_domain"/>
</dbReference>
<evidence type="ECO:0000256" key="2">
    <source>
        <dbReference type="ARBA" id="ARBA00022443"/>
    </source>
</evidence>
<dbReference type="GO" id="GO:0016020">
    <property type="term" value="C:membrane"/>
    <property type="evidence" value="ECO:0007669"/>
    <property type="project" value="UniProtKB-SubCell"/>
</dbReference>
<comment type="caution">
    <text evidence="10">The sequence shown here is derived from an EMBL/GenBank/DDBJ whole genome shotgun (WGS) entry which is preliminary data.</text>
</comment>
<evidence type="ECO:0000259" key="9">
    <source>
        <dbReference type="PROSITE" id="PS50002"/>
    </source>
</evidence>
<keyword evidence="3 8" id="KW-0812">Transmembrane</keyword>
<dbReference type="PANTHER" id="PTHR15549">
    <property type="entry name" value="PAIRED IMMUNOGLOBULIN-LIKE TYPE 2 RECEPTOR"/>
    <property type="match status" value="1"/>
</dbReference>
<comment type="subcellular location">
    <subcellularLocation>
        <location evidence="1">Membrane</location>
        <topology evidence="1">Single-pass membrane protein</topology>
    </subcellularLocation>
</comment>
<evidence type="ECO:0000256" key="4">
    <source>
        <dbReference type="ARBA" id="ARBA00022989"/>
    </source>
</evidence>
<dbReference type="InterPro" id="IPR036028">
    <property type="entry name" value="SH3-like_dom_sf"/>
</dbReference>
<keyword evidence="5 8" id="KW-0472">Membrane</keyword>
<name>A0A511KQ94_RHOTO</name>
<dbReference type="PANTHER" id="PTHR15549:SF30">
    <property type="entry name" value="MID2 DOMAIN-CONTAINING PROTEIN"/>
    <property type="match status" value="1"/>
</dbReference>
<dbReference type="AlphaFoldDB" id="A0A511KQ94"/>
<accession>A0A511KQ94</accession>
<dbReference type="SUPFAM" id="SSF50044">
    <property type="entry name" value="SH3-domain"/>
    <property type="match status" value="1"/>
</dbReference>
<keyword evidence="4 8" id="KW-1133">Transmembrane helix</keyword>
<dbReference type="Gene3D" id="2.30.30.40">
    <property type="entry name" value="SH3 Domains"/>
    <property type="match status" value="1"/>
</dbReference>
<protein>
    <submittedName>
        <fullName evidence="10">SH3 domain protein</fullName>
    </submittedName>
</protein>
<feature type="region of interest" description="Disordered" evidence="7">
    <location>
        <begin position="544"/>
        <end position="564"/>
    </location>
</feature>